<dbReference type="PROSITE" id="PS51186">
    <property type="entry name" value="GNAT"/>
    <property type="match status" value="1"/>
</dbReference>
<dbReference type="PANTHER" id="PTHR43877:SF2">
    <property type="entry name" value="AMINOALKYLPHOSPHONATE N-ACETYLTRANSFERASE-RELATED"/>
    <property type="match status" value="1"/>
</dbReference>
<sequence>MIIHPLYAVPQHASCVTEWLWRAFGADALPWAFFASIVEHSQTPGALPITFVAVEGERLLGTVGLWRCDLISRQDLYPWMAALYVAPEARGQGLAGKLQQHVIGYARAQGYTELFLYSACRDFYERFGWQYIGEGLDYPASAVSLYRYDLSLSRGAITE</sequence>
<dbReference type="InterPro" id="IPR050832">
    <property type="entry name" value="Bact_Acetyltransf"/>
</dbReference>
<gene>
    <name evidence="3" type="ORF">CWM85_38285</name>
</gene>
<reference evidence="3 4" key="2">
    <citation type="submission" date="2018-01" db="EMBL/GenBank/DDBJ databases">
        <title>Genomic study of Klebsiella pneumoniae.</title>
        <authorList>
            <person name="Yang Y."/>
            <person name="Bicalho R."/>
        </authorList>
    </citation>
    <scope>NUCLEOTIDE SEQUENCE [LARGE SCALE GENOMIC DNA]</scope>
    <source>
        <strain evidence="3 4">A2</strain>
    </source>
</reference>
<evidence type="ECO:0000313" key="4">
    <source>
        <dbReference type="Proteomes" id="UP000234661"/>
    </source>
</evidence>
<dbReference type="Proteomes" id="UP000234661">
    <property type="component" value="Unassembled WGS sequence"/>
</dbReference>
<proteinExistence type="predicted"/>
<protein>
    <submittedName>
        <fullName evidence="3">GNAT family N-acetyltransferase</fullName>
    </submittedName>
</protein>
<keyword evidence="2" id="KW-0012">Acyltransferase</keyword>
<dbReference type="GO" id="GO:0016747">
    <property type="term" value="F:acyltransferase activity, transferring groups other than amino-acyl groups"/>
    <property type="evidence" value="ECO:0007669"/>
    <property type="project" value="InterPro"/>
</dbReference>
<dbReference type="RefSeq" id="WP_116279884.1">
    <property type="nucleotide sequence ID" value="NZ_CP085764.1"/>
</dbReference>
<evidence type="ECO:0000313" key="3">
    <source>
        <dbReference type="EMBL" id="PLM43657.1"/>
    </source>
</evidence>
<dbReference type="AlphaFoldDB" id="A0A2J4XYU5"/>
<evidence type="ECO:0000256" key="1">
    <source>
        <dbReference type="ARBA" id="ARBA00022679"/>
    </source>
</evidence>
<dbReference type="SUPFAM" id="SSF55729">
    <property type="entry name" value="Acyl-CoA N-acyltransferases (Nat)"/>
    <property type="match status" value="1"/>
</dbReference>
<dbReference type="InterPro" id="IPR016181">
    <property type="entry name" value="Acyl_CoA_acyltransferase"/>
</dbReference>
<keyword evidence="1 3" id="KW-0808">Transferase</keyword>
<comment type="caution">
    <text evidence="3">The sequence shown here is derived from an EMBL/GenBank/DDBJ whole genome shotgun (WGS) entry which is preliminary data.</text>
</comment>
<name>A0A2J4XYU5_9ENTR</name>
<dbReference type="Pfam" id="PF00583">
    <property type="entry name" value="Acetyltransf_1"/>
    <property type="match status" value="1"/>
</dbReference>
<dbReference type="CDD" id="cd04301">
    <property type="entry name" value="NAT_SF"/>
    <property type="match status" value="1"/>
</dbReference>
<organism evidence="3 4">
    <name type="scientific">Klebsiella michiganensis</name>
    <dbReference type="NCBI Taxonomy" id="1134687"/>
    <lineage>
        <taxon>Bacteria</taxon>
        <taxon>Pseudomonadati</taxon>
        <taxon>Pseudomonadota</taxon>
        <taxon>Gammaproteobacteria</taxon>
        <taxon>Enterobacterales</taxon>
        <taxon>Enterobacteriaceae</taxon>
        <taxon>Klebsiella/Raoultella group</taxon>
        <taxon>Klebsiella</taxon>
    </lineage>
</organism>
<evidence type="ECO:0000256" key="2">
    <source>
        <dbReference type="ARBA" id="ARBA00023315"/>
    </source>
</evidence>
<dbReference type="PANTHER" id="PTHR43877">
    <property type="entry name" value="AMINOALKYLPHOSPHONATE N-ACETYLTRANSFERASE-RELATED-RELATED"/>
    <property type="match status" value="1"/>
</dbReference>
<dbReference type="EMBL" id="PIET01002255">
    <property type="protein sequence ID" value="PLM43657.1"/>
    <property type="molecule type" value="Genomic_DNA"/>
</dbReference>
<accession>A0A2J4XYU5</accession>
<dbReference type="InterPro" id="IPR000182">
    <property type="entry name" value="GNAT_dom"/>
</dbReference>
<dbReference type="Gene3D" id="3.40.630.30">
    <property type="match status" value="1"/>
</dbReference>
<reference evidence="3 4" key="1">
    <citation type="submission" date="2017-11" db="EMBL/GenBank/DDBJ databases">
        <authorList>
            <person name="Han C.G."/>
        </authorList>
    </citation>
    <scope>NUCLEOTIDE SEQUENCE [LARGE SCALE GENOMIC DNA]</scope>
    <source>
        <strain evidence="3 4">A2</strain>
    </source>
</reference>